<dbReference type="InterPro" id="IPR007687">
    <property type="entry name" value="Me_CoM_Rdtase_prot-C"/>
</dbReference>
<evidence type="ECO:0000256" key="2">
    <source>
        <dbReference type="ARBA" id="ARBA00025920"/>
    </source>
</evidence>
<comment type="subunit">
    <text evidence="2 3">MCR is composed of three subunits: alpha, beta, and gamma. The function of proteins C and D is not known.</text>
</comment>
<evidence type="ECO:0000256" key="1">
    <source>
        <dbReference type="ARBA" id="ARBA00022994"/>
    </source>
</evidence>
<dbReference type="Pfam" id="PF04609">
    <property type="entry name" value="MCR_C"/>
    <property type="match status" value="1"/>
</dbReference>
<dbReference type="NCBIfam" id="TIGR03264">
    <property type="entry name" value="met_CoM_red_C"/>
    <property type="match status" value="1"/>
</dbReference>
<dbReference type="AlphaFoldDB" id="A0A7G9Z7N2"/>
<reference evidence="4" key="1">
    <citation type="submission" date="2020-06" db="EMBL/GenBank/DDBJ databases">
        <title>Unique genomic features of the anaerobic methanotrophic archaea.</title>
        <authorList>
            <person name="Chadwick G.L."/>
            <person name="Skennerton C.T."/>
            <person name="Laso-Perez R."/>
            <person name="Leu A.O."/>
            <person name="Speth D.R."/>
            <person name="Yu H."/>
            <person name="Morgan-Lang C."/>
            <person name="Hatzenpichler R."/>
            <person name="Goudeau D."/>
            <person name="Malmstrom R."/>
            <person name="Brazelton W.J."/>
            <person name="Woyke T."/>
            <person name="Hallam S.J."/>
            <person name="Tyson G.W."/>
            <person name="Wegener G."/>
            <person name="Boetius A."/>
            <person name="Orphan V."/>
        </authorList>
    </citation>
    <scope>NUCLEOTIDE SEQUENCE</scope>
</reference>
<proteinExistence type="predicted"/>
<dbReference type="PIRSF" id="PIRSF003137">
    <property type="entry name" value="McrC"/>
    <property type="match status" value="1"/>
</dbReference>
<keyword evidence="1 3" id="KW-0484">Methanogenesis</keyword>
<gene>
    <name evidence="4" type="primary">mcrC</name>
    <name evidence="4" type="ORF">INNEFFPN_00025</name>
</gene>
<evidence type="ECO:0000256" key="3">
    <source>
        <dbReference type="PIRNR" id="PIRNR003137"/>
    </source>
</evidence>
<organism evidence="4">
    <name type="scientific">Candidatus Methanophaga sp. ANME-1 ERB7</name>
    <dbReference type="NCBI Taxonomy" id="2759913"/>
    <lineage>
        <taxon>Archaea</taxon>
        <taxon>Methanobacteriati</taxon>
        <taxon>Methanobacteriota</taxon>
        <taxon>Stenosarchaea group</taxon>
        <taxon>Methanomicrobia</taxon>
        <taxon>Candidatus Methanophagales</taxon>
        <taxon>Candidatus Methanophagaceae</taxon>
        <taxon>Candidatus Methanophaga</taxon>
    </lineage>
</organism>
<name>A0A7G9Z7N2_9EURY</name>
<dbReference type="InterPro" id="IPR026327">
    <property type="entry name" value="Me_CoM_Rdtase_prot-C-like"/>
</dbReference>
<evidence type="ECO:0000313" key="4">
    <source>
        <dbReference type="EMBL" id="QNO56266.1"/>
    </source>
</evidence>
<dbReference type="EMBL" id="MT631651">
    <property type="protein sequence ID" value="QNO56266.1"/>
    <property type="molecule type" value="Genomic_DNA"/>
</dbReference>
<dbReference type="GO" id="GO:0015948">
    <property type="term" value="P:methanogenesis"/>
    <property type="evidence" value="ECO:0007669"/>
    <property type="project" value="UniProtKB-UniRule"/>
</dbReference>
<sequence>MAVGRETQMLACRKGQGLGLGGGIAQRGTFAKAWKNDVVAVAMSPGTRHVPKPVCEITTELRGKGVSTGVLVLNAGNGTPRDAPRTGGHGSIFGLEQKEIDIIGGHKLAVLHHGNVKEHFIYKVRLELKKIPICAIILCQSPVEFVEFEQIGVSTRNKECETPGKVVGIVSGIVRRESVPQDKLDEIVSKVRMCLREIEESEEKRDSTAVG</sequence>
<protein>
    <recommendedName>
        <fullName evidence="3">Methyl-coenzyme M reductase operon protein C</fullName>
    </recommendedName>
</protein>
<accession>A0A7G9Z7N2</accession>